<comment type="caution">
    <text evidence="2">The sequence shown here is derived from an EMBL/GenBank/DDBJ whole genome shotgun (WGS) entry which is preliminary data.</text>
</comment>
<sequence>MMLPPVRLARARRRLLSLLSAVVMAGAGVVAASATAHGQPPPPPPAVHNVKYTVFAEQPFDVAIYYRDSDPPNWADYSHNPYVYSPKAKARVGPDQQWVLDVVLANPDEWAMVTATSGQSTQTPNIHCVLAVDGVVVATDAGPKGALCSIRNW</sequence>
<dbReference type="RefSeq" id="WP_069403721.1">
    <property type="nucleotide sequence ID" value="NZ_MIGZ01000009.1"/>
</dbReference>
<reference evidence="3" key="1">
    <citation type="submission" date="2016-09" db="EMBL/GenBank/DDBJ databases">
        <authorList>
            <person name="Greninger A.L."/>
            <person name="Jerome K.R."/>
            <person name="Mcnair B."/>
            <person name="Wallis C."/>
            <person name="Fang F."/>
        </authorList>
    </citation>
    <scope>NUCLEOTIDE SEQUENCE [LARGE SCALE GENOMIC DNA]</scope>
    <source>
        <strain evidence="3">M7</strain>
    </source>
</reference>
<dbReference type="Proteomes" id="UP000094243">
    <property type="component" value="Unassembled WGS sequence"/>
</dbReference>
<keyword evidence="3" id="KW-1185">Reference proteome</keyword>
<dbReference type="PIRSF" id="PIRSF021591">
    <property type="entry name" value="UCP021591"/>
    <property type="match status" value="1"/>
</dbReference>
<evidence type="ECO:0000313" key="2">
    <source>
        <dbReference type="EMBL" id="ODQ95964.1"/>
    </source>
</evidence>
<accession>A0A1E3S1M6</accession>
<evidence type="ECO:0000313" key="3">
    <source>
        <dbReference type="Proteomes" id="UP000094243"/>
    </source>
</evidence>
<keyword evidence="1" id="KW-0732">Signal</keyword>
<organism evidence="2 3">
    <name type="scientific">Mycolicibacterium holsaticum</name>
    <dbReference type="NCBI Taxonomy" id="152142"/>
    <lineage>
        <taxon>Bacteria</taxon>
        <taxon>Bacillati</taxon>
        <taxon>Actinomycetota</taxon>
        <taxon>Actinomycetes</taxon>
        <taxon>Mycobacteriales</taxon>
        <taxon>Mycobacteriaceae</taxon>
        <taxon>Mycolicibacterium</taxon>
    </lineage>
</organism>
<proteinExistence type="predicted"/>
<evidence type="ECO:0000256" key="1">
    <source>
        <dbReference type="SAM" id="SignalP"/>
    </source>
</evidence>
<protein>
    <recommendedName>
        <fullName evidence="4">Secreted protein</fullName>
    </recommendedName>
</protein>
<dbReference type="AlphaFoldDB" id="A0A1E3S1M6"/>
<evidence type="ECO:0008006" key="4">
    <source>
        <dbReference type="Google" id="ProtNLM"/>
    </source>
</evidence>
<dbReference type="EMBL" id="MIGZ01000009">
    <property type="protein sequence ID" value="ODQ95964.1"/>
    <property type="molecule type" value="Genomic_DNA"/>
</dbReference>
<name>A0A1E3S1M6_9MYCO</name>
<feature type="signal peptide" evidence="1">
    <location>
        <begin position="1"/>
        <end position="38"/>
    </location>
</feature>
<feature type="chain" id="PRO_5039003494" description="Secreted protein" evidence="1">
    <location>
        <begin position="39"/>
        <end position="153"/>
    </location>
</feature>
<dbReference type="InterPro" id="IPR016793">
    <property type="entry name" value="UCP021591"/>
</dbReference>
<gene>
    <name evidence="2" type="ORF">BHQ17_02855</name>
</gene>